<reference evidence="8 9" key="1">
    <citation type="submission" date="2016-11" db="EMBL/GenBank/DDBJ databases">
        <authorList>
            <person name="Jaros S."/>
            <person name="Januszkiewicz K."/>
            <person name="Wedrychowicz H."/>
        </authorList>
    </citation>
    <scope>NUCLEOTIDE SEQUENCE [LARGE SCALE GENOMIC DNA]</scope>
    <source>
        <strain evidence="8 9">OK807</strain>
    </source>
</reference>
<dbReference type="GO" id="GO:0004674">
    <property type="term" value="F:protein serine/threonine kinase activity"/>
    <property type="evidence" value="ECO:0007669"/>
    <property type="project" value="UniProtKB-KW"/>
</dbReference>
<dbReference type="Proteomes" id="UP000181909">
    <property type="component" value="Unassembled WGS sequence"/>
</dbReference>
<feature type="region of interest" description="Disordered" evidence="6">
    <location>
        <begin position="322"/>
        <end position="358"/>
    </location>
</feature>
<dbReference type="InterPro" id="IPR000719">
    <property type="entry name" value="Prot_kinase_dom"/>
</dbReference>
<sequence length="686" mass="69577">MREQLGAGDSRRAGPYRLVAALGRGGMGRVFLGRSRGGRLVAVKVVDAGLAGDEEFRRRFAQAAQEARRVGGFYTAQVVDADPDADPPWLASAYIPGPSLDEAVRAHGPLPYQAVRVLGSGLAEGLAAIHAARLVHGGLKPSNVILADDGPRITDFALARALDAAHPSMTVSAEHGAFLSPEAARGQHAGPESDIFSLAGVLVFAATGRGPFAGAVGAEVLHRIVNAEPDLTGVPEPLAGLLAACLAKSPEHRPGLDRLLEQLAPAGTQGPGWLPPPVATMVDEQRTVPAAGTMRRRAFLAGGVAAAAAAAVPVGIWLGSDSGSGSGDGKGAPGSGAKDGESAKGKPAAGPKLTPTETIDIGKTDASIHLAYSQDGKQLATGLKSSVTLWDSASRSKIATLTPKAEGLLAHCVAFGGDGLLALGYLKAPARDNDFQTGAGGVTVWDIASREEVAVLTAPALGSSLYPMQSLAFSPDGKTLAGARSGPPDSFGEVPLWDVRSGKRIEDLVVGAGKGNRYFAVRSVAFSPDGKILAAGYGGGLKGGVVLLDTSSWSPIATLPLDGTDAFGVTTVAFGPDGRTLAATFGGLALWDVAARKLTARIGTANDQIQSLAISPDGSVVAGAGGAGAVQGHIGLWDLASAKEIVSVPAGRSGVGDVVFHPDGRTLATAYTNAKMLSTVQLWAVG</sequence>
<dbReference type="STRING" id="1893.SAMN02787144_102577"/>
<evidence type="ECO:0000256" key="6">
    <source>
        <dbReference type="SAM" id="MobiDB-lite"/>
    </source>
</evidence>
<evidence type="ECO:0000256" key="4">
    <source>
        <dbReference type="ARBA" id="ARBA00022840"/>
    </source>
</evidence>
<keyword evidence="8" id="KW-0723">Serine/threonine-protein kinase</keyword>
<evidence type="ECO:0000259" key="7">
    <source>
        <dbReference type="PROSITE" id="PS50011"/>
    </source>
</evidence>
<evidence type="ECO:0000256" key="2">
    <source>
        <dbReference type="ARBA" id="ARBA00022741"/>
    </source>
</evidence>
<keyword evidence="2 5" id="KW-0547">Nucleotide-binding</keyword>
<dbReference type="Pfam" id="PF07676">
    <property type="entry name" value="PD40"/>
    <property type="match status" value="1"/>
</dbReference>
<accession>A0A1K2EZI1</accession>
<dbReference type="InterPro" id="IPR011659">
    <property type="entry name" value="WD40"/>
</dbReference>
<evidence type="ECO:0000256" key="1">
    <source>
        <dbReference type="ARBA" id="ARBA00022679"/>
    </source>
</evidence>
<evidence type="ECO:0000313" key="9">
    <source>
        <dbReference type="Proteomes" id="UP000181909"/>
    </source>
</evidence>
<dbReference type="RefSeq" id="WP_177328296.1">
    <property type="nucleotide sequence ID" value="NZ_FPJO01000025.1"/>
</dbReference>
<evidence type="ECO:0000313" key="8">
    <source>
        <dbReference type="EMBL" id="SFY40618.1"/>
    </source>
</evidence>
<organism evidence="8 9">
    <name type="scientific">Streptomyces atratus</name>
    <dbReference type="NCBI Taxonomy" id="1893"/>
    <lineage>
        <taxon>Bacteria</taxon>
        <taxon>Bacillati</taxon>
        <taxon>Actinomycetota</taxon>
        <taxon>Actinomycetes</taxon>
        <taxon>Kitasatosporales</taxon>
        <taxon>Streptomycetaceae</taxon>
        <taxon>Streptomyces</taxon>
    </lineage>
</organism>
<evidence type="ECO:0000256" key="3">
    <source>
        <dbReference type="ARBA" id="ARBA00022777"/>
    </source>
</evidence>
<keyword evidence="4 5" id="KW-0067">ATP-binding</keyword>
<gene>
    <name evidence="8" type="ORF">SAMN02787144_102577</name>
</gene>
<dbReference type="Pfam" id="PF00400">
    <property type="entry name" value="WD40"/>
    <property type="match status" value="1"/>
</dbReference>
<keyword evidence="1" id="KW-0808">Transferase</keyword>
<dbReference type="InterPro" id="IPR017441">
    <property type="entry name" value="Protein_kinase_ATP_BS"/>
</dbReference>
<dbReference type="InterPro" id="IPR011009">
    <property type="entry name" value="Kinase-like_dom_sf"/>
</dbReference>
<proteinExistence type="predicted"/>
<name>A0A1K2EZI1_STRAR</name>
<dbReference type="InterPro" id="IPR011044">
    <property type="entry name" value="Quino_amine_DH_bsu"/>
</dbReference>
<dbReference type="CDD" id="cd14014">
    <property type="entry name" value="STKc_PknB_like"/>
    <property type="match status" value="1"/>
</dbReference>
<protein>
    <submittedName>
        <fullName evidence="8">Serine/threonine protein kinase</fullName>
    </submittedName>
</protein>
<dbReference type="PANTHER" id="PTHR43289">
    <property type="entry name" value="MITOGEN-ACTIVATED PROTEIN KINASE KINASE KINASE 20-RELATED"/>
    <property type="match status" value="1"/>
</dbReference>
<dbReference type="InterPro" id="IPR001680">
    <property type="entry name" value="WD40_rpt"/>
</dbReference>
<dbReference type="PROSITE" id="PS50011">
    <property type="entry name" value="PROTEIN_KINASE_DOM"/>
    <property type="match status" value="1"/>
</dbReference>
<keyword evidence="3 8" id="KW-0418">Kinase</keyword>
<dbReference type="SUPFAM" id="SSF50969">
    <property type="entry name" value="YVTN repeat-like/Quinoprotein amine dehydrogenase"/>
    <property type="match status" value="1"/>
</dbReference>
<dbReference type="PANTHER" id="PTHR43289:SF34">
    <property type="entry name" value="SERINE_THREONINE-PROTEIN KINASE YBDM-RELATED"/>
    <property type="match status" value="1"/>
</dbReference>
<dbReference type="EMBL" id="FPJO01000025">
    <property type="protein sequence ID" value="SFY40618.1"/>
    <property type="molecule type" value="Genomic_DNA"/>
</dbReference>
<dbReference type="SMART" id="SM00320">
    <property type="entry name" value="WD40"/>
    <property type="match status" value="5"/>
</dbReference>
<dbReference type="Pfam" id="PF00069">
    <property type="entry name" value="Pkinase"/>
    <property type="match status" value="1"/>
</dbReference>
<dbReference type="Gene3D" id="2.130.10.10">
    <property type="entry name" value="YVTN repeat-like/Quinoprotein amine dehydrogenase"/>
    <property type="match status" value="2"/>
</dbReference>
<feature type="compositionally biased region" description="Gly residues" evidence="6">
    <location>
        <begin position="322"/>
        <end position="334"/>
    </location>
</feature>
<dbReference type="AlphaFoldDB" id="A0A1K2EZI1"/>
<feature type="domain" description="Protein kinase" evidence="7">
    <location>
        <begin position="16"/>
        <end position="274"/>
    </location>
</feature>
<dbReference type="InterPro" id="IPR015943">
    <property type="entry name" value="WD40/YVTN_repeat-like_dom_sf"/>
</dbReference>
<dbReference type="Gene3D" id="3.30.200.20">
    <property type="entry name" value="Phosphorylase Kinase, domain 1"/>
    <property type="match status" value="1"/>
</dbReference>
<dbReference type="Gene3D" id="1.10.510.10">
    <property type="entry name" value="Transferase(Phosphotransferase) domain 1"/>
    <property type="match status" value="1"/>
</dbReference>
<dbReference type="SUPFAM" id="SSF56112">
    <property type="entry name" value="Protein kinase-like (PK-like)"/>
    <property type="match status" value="1"/>
</dbReference>
<evidence type="ECO:0000256" key="5">
    <source>
        <dbReference type="PROSITE-ProRule" id="PRU10141"/>
    </source>
</evidence>
<dbReference type="GO" id="GO:0005524">
    <property type="term" value="F:ATP binding"/>
    <property type="evidence" value="ECO:0007669"/>
    <property type="project" value="UniProtKB-UniRule"/>
</dbReference>
<dbReference type="PROSITE" id="PS00107">
    <property type="entry name" value="PROTEIN_KINASE_ATP"/>
    <property type="match status" value="1"/>
</dbReference>
<feature type="binding site" evidence="5">
    <location>
        <position position="44"/>
    </location>
    <ligand>
        <name>ATP</name>
        <dbReference type="ChEBI" id="CHEBI:30616"/>
    </ligand>
</feature>